<evidence type="ECO:0000313" key="2">
    <source>
        <dbReference type="EMBL" id="RKP48335.1"/>
    </source>
</evidence>
<comment type="caution">
    <text evidence="2">The sequence shown here is derived from an EMBL/GenBank/DDBJ whole genome shotgun (WGS) entry which is preliminary data.</text>
</comment>
<dbReference type="CDD" id="cd04301">
    <property type="entry name" value="NAT_SF"/>
    <property type="match status" value="1"/>
</dbReference>
<accession>A0A494XC56</accession>
<dbReference type="AlphaFoldDB" id="A0A494XC56"/>
<dbReference type="PANTHER" id="PTHR43617:SF22">
    <property type="entry name" value="L-AMINO ACID N-ACETYLTRANSFERASE AAAT"/>
    <property type="match status" value="1"/>
</dbReference>
<dbReference type="Gene3D" id="3.40.630.30">
    <property type="match status" value="1"/>
</dbReference>
<name>A0A494XC56_9BURK</name>
<dbReference type="SUPFAM" id="SSF55729">
    <property type="entry name" value="Acyl-CoA N-acyltransferases (Nat)"/>
    <property type="match status" value="1"/>
</dbReference>
<dbReference type="PANTHER" id="PTHR43617">
    <property type="entry name" value="L-AMINO ACID N-ACETYLTRANSFERASE"/>
    <property type="match status" value="1"/>
</dbReference>
<feature type="domain" description="N-acetyltransferase" evidence="1">
    <location>
        <begin position="14"/>
        <end position="164"/>
    </location>
</feature>
<dbReference type="PROSITE" id="PS51186">
    <property type="entry name" value="GNAT"/>
    <property type="match status" value="1"/>
</dbReference>
<keyword evidence="3" id="KW-1185">Reference proteome</keyword>
<dbReference type="Pfam" id="PF00583">
    <property type="entry name" value="Acetyltransf_1"/>
    <property type="match status" value="1"/>
</dbReference>
<dbReference type="InterPro" id="IPR000182">
    <property type="entry name" value="GNAT_dom"/>
</dbReference>
<reference evidence="2 3" key="1">
    <citation type="submission" date="2018-10" db="EMBL/GenBank/DDBJ databases">
        <title>Paraburkholderia sp. 7MK8-2, isolated from soil.</title>
        <authorList>
            <person name="Gao Z.-H."/>
            <person name="Qiu L.-H."/>
        </authorList>
    </citation>
    <scope>NUCLEOTIDE SEQUENCE [LARGE SCALE GENOMIC DNA]</scope>
    <source>
        <strain evidence="2 3">7MK8-2</strain>
    </source>
</reference>
<dbReference type="EMBL" id="RBZV01000004">
    <property type="protein sequence ID" value="RKP48335.1"/>
    <property type="molecule type" value="Genomic_DNA"/>
</dbReference>
<proteinExistence type="predicted"/>
<dbReference type="OrthoDB" id="336415at2"/>
<dbReference type="GO" id="GO:0016747">
    <property type="term" value="F:acyltransferase activity, transferring groups other than amino-acyl groups"/>
    <property type="evidence" value="ECO:0007669"/>
    <property type="project" value="InterPro"/>
</dbReference>
<keyword evidence="2" id="KW-0808">Transferase</keyword>
<dbReference type="InterPro" id="IPR050276">
    <property type="entry name" value="MshD_Acetyltransferase"/>
</dbReference>
<sequence>MNATQSIEQEGSRFEIRPRESFDGEAIAQLMNLPGVRHGTLIQPYVLASTLTEREKGSSERSVRLCATIDGDIVGHGTLLVHKPRRSHCGNVALSVHDAYVDRGIGTALMHAMIDCADRQLGLRRLELTVFADNARAIALYRKFGFADEGYSRAYAVRDGELADVLHLARLVDAPAFASL</sequence>
<dbReference type="InterPro" id="IPR016181">
    <property type="entry name" value="Acyl_CoA_acyltransferase"/>
</dbReference>
<gene>
    <name evidence="2" type="ORF">D7S89_13560</name>
</gene>
<protein>
    <submittedName>
        <fullName evidence="2">GNAT family N-acetyltransferase</fullName>
    </submittedName>
</protein>
<evidence type="ECO:0000313" key="3">
    <source>
        <dbReference type="Proteomes" id="UP000280434"/>
    </source>
</evidence>
<dbReference type="RefSeq" id="WP_121278183.1">
    <property type="nucleotide sequence ID" value="NZ_RBZV01000004.1"/>
</dbReference>
<evidence type="ECO:0000259" key="1">
    <source>
        <dbReference type="PROSITE" id="PS51186"/>
    </source>
</evidence>
<organism evidence="2 3">
    <name type="scientific">Trinickia fusca</name>
    <dbReference type="NCBI Taxonomy" id="2419777"/>
    <lineage>
        <taxon>Bacteria</taxon>
        <taxon>Pseudomonadati</taxon>
        <taxon>Pseudomonadota</taxon>
        <taxon>Betaproteobacteria</taxon>
        <taxon>Burkholderiales</taxon>
        <taxon>Burkholderiaceae</taxon>
        <taxon>Trinickia</taxon>
    </lineage>
</organism>
<dbReference type="Proteomes" id="UP000280434">
    <property type="component" value="Unassembled WGS sequence"/>
</dbReference>